<keyword evidence="3" id="KW-0614">Plasmid</keyword>
<reference evidence="3" key="1">
    <citation type="submission" date="2023-01" db="EMBL/GenBank/DDBJ databases">
        <title>Vibrio sp. CB1-14 genome sequencing.</title>
        <authorList>
            <person name="Otstavnykh N."/>
            <person name="Isaeva M."/>
            <person name="Meleshko D."/>
        </authorList>
    </citation>
    <scope>NUCLEOTIDE SEQUENCE</scope>
    <source>
        <strain evidence="3">CB1-14</strain>
        <plasmid evidence="3">p1</plasmid>
    </source>
</reference>
<dbReference type="EMBL" id="CP115922">
    <property type="protein sequence ID" value="XCD19174.1"/>
    <property type="molecule type" value="Genomic_DNA"/>
</dbReference>
<evidence type="ECO:0008006" key="4">
    <source>
        <dbReference type="Google" id="ProtNLM"/>
    </source>
</evidence>
<feature type="region of interest" description="Disordered" evidence="1">
    <location>
        <begin position="87"/>
        <end position="111"/>
    </location>
</feature>
<evidence type="ECO:0000256" key="2">
    <source>
        <dbReference type="SAM" id="SignalP"/>
    </source>
</evidence>
<feature type="compositionally biased region" description="Polar residues" evidence="1">
    <location>
        <begin position="88"/>
        <end position="101"/>
    </location>
</feature>
<geneLocation type="plasmid" evidence="3">
    <name>p1</name>
</geneLocation>
<organism evidence="3">
    <name type="scientific">Vibrio chaetopteri</name>
    <dbReference type="NCBI Taxonomy" id="3016528"/>
    <lineage>
        <taxon>Bacteria</taxon>
        <taxon>Pseudomonadati</taxon>
        <taxon>Pseudomonadota</taxon>
        <taxon>Gammaproteobacteria</taxon>
        <taxon>Vibrionales</taxon>
        <taxon>Vibrionaceae</taxon>
        <taxon>Vibrio</taxon>
    </lineage>
</organism>
<name>A0AAU8BSE9_9VIBR</name>
<evidence type="ECO:0000256" key="1">
    <source>
        <dbReference type="SAM" id="MobiDB-lite"/>
    </source>
</evidence>
<accession>A0AAU8BSE9</accession>
<keyword evidence="2" id="KW-0732">Signal</keyword>
<dbReference type="KEGG" id="vck:PG915_24885"/>
<feature type="signal peptide" evidence="2">
    <location>
        <begin position="1"/>
        <end position="22"/>
    </location>
</feature>
<proteinExistence type="predicted"/>
<gene>
    <name evidence="3" type="ORF">PG915_24885</name>
</gene>
<feature type="chain" id="PRO_5043470739" description="Periplasmic protein" evidence="2">
    <location>
        <begin position="23"/>
        <end position="387"/>
    </location>
</feature>
<dbReference type="RefSeq" id="WP_353500297.1">
    <property type="nucleotide sequence ID" value="NZ_CP115922.1"/>
</dbReference>
<dbReference type="AlphaFoldDB" id="A0AAU8BSE9"/>
<evidence type="ECO:0000313" key="3">
    <source>
        <dbReference type="EMBL" id="XCD19174.1"/>
    </source>
</evidence>
<protein>
    <recommendedName>
        <fullName evidence="4">Periplasmic protein</fullName>
    </recommendedName>
</protein>
<sequence>MKNLTMAIALLLVGIGITPTYAQVADIVPVDNNKQELTEEQVESVMSQVVDQLPVEKKQKLINLTTESQRDDFGRSVSTVGAEKAVSLTPQNSRPTNNVEPINNEAPPRPLSSMERLQANMMKKYKGVQRYKVNAGDNITLPAAKYILNRIKVNFSEIAVRSSDPNVVLKVEGSHVYFSTESDAPFGLIMFEKGVPDTQINVSIVPLNVMPAMVDIKVRFNSTMKSQIAKVKRERQHDIQEQEERIRDMESELLLQSDPDFQSNDYETSIDLLVAQVAGNGRPNGFDLSDNIPDSARYPCRFDAYAVTKQRLISSRRIVDVVLVENKNRYNVVLEESQCWIDDDVISTGILNRTTLAPGEKTEVYVVRDRLHETRMKSRRLRPSLLD</sequence>